<feature type="compositionally biased region" description="Low complexity" evidence="4">
    <location>
        <begin position="787"/>
        <end position="799"/>
    </location>
</feature>
<accession>A0AAN6F1C0</accession>
<feature type="compositionally biased region" description="Polar residues" evidence="4">
    <location>
        <begin position="620"/>
        <end position="630"/>
    </location>
</feature>
<dbReference type="Proteomes" id="UP001161757">
    <property type="component" value="Unassembled WGS sequence"/>
</dbReference>
<organism evidence="6 7">
    <name type="scientific">Exophiala dermatitidis</name>
    <name type="common">Black yeast-like fungus</name>
    <name type="synonym">Wangiella dermatitidis</name>
    <dbReference type="NCBI Taxonomy" id="5970"/>
    <lineage>
        <taxon>Eukaryota</taxon>
        <taxon>Fungi</taxon>
        <taxon>Dikarya</taxon>
        <taxon>Ascomycota</taxon>
        <taxon>Pezizomycotina</taxon>
        <taxon>Eurotiomycetes</taxon>
        <taxon>Chaetothyriomycetidae</taxon>
        <taxon>Chaetothyriales</taxon>
        <taxon>Herpotrichiellaceae</taxon>
        <taxon>Exophiala</taxon>
    </lineage>
</organism>
<evidence type="ECO:0000256" key="1">
    <source>
        <dbReference type="ARBA" id="ARBA00008655"/>
    </source>
</evidence>
<keyword evidence="2" id="KW-0808">Transferase</keyword>
<evidence type="ECO:0000259" key="5">
    <source>
        <dbReference type="SMART" id="SM00563"/>
    </source>
</evidence>
<feature type="compositionally biased region" description="Low complexity" evidence="4">
    <location>
        <begin position="697"/>
        <end position="748"/>
    </location>
</feature>
<keyword evidence="3" id="KW-0012">Acyltransferase</keyword>
<feature type="compositionally biased region" description="Polar residues" evidence="4">
    <location>
        <begin position="800"/>
        <end position="825"/>
    </location>
</feature>
<dbReference type="SMART" id="SM00563">
    <property type="entry name" value="PlsC"/>
    <property type="match status" value="1"/>
</dbReference>
<evidence type="ECO:0000313" key="6">
    <source>
        <dbReference type="EMBL" id="KAJ8995646.1"/>
    </source>
</evidence>
<comment type="similarity">
    <text evidence="1">Belongs to the 1-acyl-sn-glycerol-3-phosphate acyltransferase family.</text>
</comment>
<protein>
    <recommendedName>
        <fullName evidence="5">Phospholipid/glycerol acyltransferase domain-containing protein</fullName>
    </recommendedName>
</protein>
<dbReference type="PANTHER" id="PTHR10983">
    <property type="entry name" value="1-ACYLGLYCEROL-3-PHOSPHATE ACYLTRANSFERASE-RELATED"/>
    <property type="match status" value="1"/>
</dbReference>
<dbReference type="EMBL" id="JAJGCB010000001">
    <property type="protein sequence ID" value="KAJ8995646.1"/>
    <property type="molecule type" value="Genomic_DNA"/>
</dbReference>
<dbReference type="Pfam" id="PF01553">
    <property type="entry name" value="Acyltransferase"/>
    <property type="match status" value="1"/>
</dbReference>
<evidence type="ECO:0000256" key="2">
    <source>
        <dbReference type="ARBA" id="ARBA00022679"/>
    </source>
</evidence>
<evidence type="ECO:0000256" key="4">
    <source>
        <dbReference type="SAM" id="MobiDB-lite"/>
    </source>
</evidence>
<feature type="compositionally biased region" description="Low complexity" evidence="4">
    <location>
        <begin position="656"/>
        <end position="673"/>
    </location>
</feature>
<dbReference type="InterPro" id="IPR002123">
    <property type="entry name" value="Plipid/glycerol_acylTrfase"/>
</dbReference>
<feature type="region of interest" description="Disordered" evidence="4">
    <location>
        <begin position="545"/>
        <end position="595"/>
    </location>
</feature>
<dbReference type="GO" id="GO:0005783">
    <property type="term" value="C:endoplasmic reticulum"/>
    <property type="evidence" value="ECO:0007669"/>
    <property type="project" value="TreeGrafter"/>
</dbReference>
<feature type="region of interest" description="Disordered" evidence="4">
    <location>
        <begin position="620"/>
        <end position="844"/>
    </location>
</feature>
<comment type="caution">
    <text evidence="6">The sequence shown here is derived from an EMBL/GenBank/DDBJ whole genome shotgun (WGS) entry which is preliminary data.</text>
</comment>
<feature type="region of interest" description="Disordered" evidence="4">
    <location>
        <begin position="1038"/>
        <end position="1137"/>
    </location>
</feature>
<dbReference type="AlphaFoldDB" id="A0AAN6F1C0"/>
<feature type="compositionally biased region" description="Polar residues" evidence="4">
    <location>
        <begin position="752"/>
        <end position="780"/>
    </location>
</feature>
<sequence length="1159" mass="126339">MSVAKPGLEPAAGFSLESPANRPDRVPLKKGEYSIASRALALSTYFLSGALAINLSQFLGAPLYLVNQDWYNAWIAFTKQSFGLLTMTLTQTFAPTKVIISGDASVRGQLLQSTEGDLILNFPERLVLIANHQIYTDWLYLWWIAYCNGMHGRLYIILKESLKKIPVLGWGMQFNQFIFLKRKWEQDKPNMASALQRLNRPTDPMWLLLFPEGTNLAASTRAKSAAWAAKNNIPDMKHVLLPRSTGLHFCLEELKGTVDYVYDCTIAYEGVPRGAYAQDIFTLKAGYLEGRPPKSVSMHWRRFAIKDIPLHNEKAFELWLIARWREKDLLMEQYLQTGSFPADKGATKYKSGKVLRGCGHMEVPIRASHWYEFLQIFAPMGILAMVLYIFYGDLPQRFWKSINKQALQSGTEDIKQAGIKAGKSAKSVSNSLSGLTLDSFFEPTKQEEGFKAGAMAVQKLLNSPSAQTLLSRADFIQQFLSDPQKMVTDSITSQQQNFMRQLAMEEARRQQSRMSAPPVGPAKPVTNGTVSKKGTFWDALEAEEKSRHGSIVSAPSSTTNKKSKGTFWQELKAAEEKKGGPRLTEAAKQSLGGQKKATFWDDIKAEENSRYGTVVTLSSNASTAVASDSSKSTRRAAPKLGTPRAASTVGNPPNKAPSVARSVSTTSSQQTRPASSTLPKAPRVQPPKGSTGPKSVSKTASATPATSTPANTSSAKLKSAVPSNAPSASKPSSTKTSNTKTSASNTKPGTGPSANLKSNGISKTPTVTSNKQAGIQTPSTRPDKKSTTTGISGTSPNSTQGPQKSNTNLQTGSKAVPPNQGTLAGTTKVAPSTTTKTISSGPPKLKSLKTTETITILYKPTSTSEPLILAESFPLGIATTFSTKWNTEIGFPPINKMKVSELQRKPIKKSVTITGGRMNIHKHILSWMISCCEGIGIQRFTEPAMKPFAYLYHARKRMEQMAAGQIHSEDVRCLFLSVEPQVDEDMKKFLAEHVAIRIWEKRLKAKGAYRTLREEIPEFNKMIDGILGKKVEQRKMEWEARRKKRLAGQGNHGLNGRSSGATYGRGQGNRGLDVNGPEHSSGALAAYDGKPGSRVSGTAGKSTLTPTPTPAPTEPKAEKVSTVKVQSPVVRRGRNGRPAFVRFDLGVTRDGVRAAGGQT</sequence>
<feature type="domain" description="Phospholipid/glycerol acyltransferase" evidence="5">
    <location>
        <begin position="126"/>
        <end position="248"/>
    </location>
</feature>
<gene>
    <name evidence="6" type="ORF">HRR80_000409</name>
</gene>
<name>A0AAN6F1C0_EXODE</name>
<dbReference type="SUPFAM" id="SSF69593">
    <property type="entry name" value="Glycerol-3-phosphate (1)-acyltransferase"/>
    <property type="match status" value="1"/>
</dbReference>
<feature type="compositionally biased region" description="Low complexity" evidence="4">
    <location>
        <begin position="826"/>
        <end position="837"/>
    </location>
</feature>
<dbReference type="CDD" id="cd07990">
    <property type="entry name" value="LPLAT_LCLAT1-like"/>
    <property type="match status" value="1"/>
</dbReference>
<proteinExistence type="inferred from homology"/>
<feature type="compositionally biased region" description="Polar residues" evidence="4">
    <location>
        <begin position="1095"/>
        <end position="1104"/>
    </location>
</feature>
<reference evidence="6" key="1">
    <citation type="submission" date="2023-01" db="EMBL/GenBank/DDBJ databases">
        <title>Exophiala dermititidis isolated from Cystic Fibrosis Patient.</title>
        <authorList>
            <person name="Kurbessoian T."/>
            <person name="Crocker A."/>
            <person name="Murante D."/>
            <person name="Hogan D.A."/>
            <person name="Stajich J.E."/>
        </authorList>
    </citation>
    <scope>NUCLEOTIDE SEQUENCE</scope>
    <source>
        <strain evidence="6">Ex8</strain>
    </source>
</reference>
<dbReference type="GO" id="GO:0036149">
    <property type="term" value="P:phosphatidylinositol acyl-chain remodeling"/>
    <property type="evidence" value="ECO:0007669"/>
    <property type="project" value="TreeGrafter"/>
</dbReference>
<evidence type="ECO:0000313" key="7">
    <source>
        <dbReference type="Proteomes" id="UP001161757"/>
    </source>
</evidence>
<evidence type="ECO:0000256" key="3">
    <source>
        <dbReference type="ARBA" id="ARBA00023315"/>
    </source>
</evidence>
<dbReference type="PANTHER" id="PTHR10983:SF16">
    <property type="entry name" value="LYSOCARDIOLIPIN ACYLTRANSFERASE 1"/>
    <property type="match status" value="1"/>
</dbReference>
<dbReference type="InterPro" id="IPR032098">
    <property type="entry name" value="Acyltransf_C"/>
</dbReference>
<dbReference type="Pfam" id="PF16076">
    <property type="entry name" value="Acyltransf_C"/>
    <property type="match status" value="1"/>
</dbReference>
<dbReference type="GO" id="GO:0016746">
    <property type="term" value="F:acyltransferase activity"/>
    <property type="evidence" value="ECO:0007669"/>
    <property type="project" value="UniProtKB-KW"/>
</dbReference>